<keyword evidence="5" id="KW-0472">Membrane</keyword>
<sequence>MEEQDHFTSSLEYFVATTSSATTSTSQVQIDGEDNIEQFPPVHDDSEGSQGIFDSWACIITVLAFLFVISMTLIFGVYGFVNVKLGPSSSILIKPNQLFVDLIKVKLSIGIKALLYNTRSAYYKRMPFHGQCTMELVFVVQMLLFLPLLIRNLPQGMASGYWNVKLSYGPRWVTCFVSTFGMNILVLLVHHILNRLPCTGQDERRDEFGSIVSQRMPPLLLQKDEDLPSLGSSYDSISEDEQYAEDGRSGISRDAKQDIDREFGSNVQCLCVICFDAPGECFFLPCEHCVACFACVTRISEATKSCPICHRRVKKARKIFMNDKLKVDCLATRP</sequence>
<evidence type="ECO:0000313" key="7">
    <source>
        <dbReference type="EMBL" id="CAI9774803.1"/>
    </source>
</evidence>
<protein>
    <recommendedName>
        <fullName evidence="6">RING-type domain-containing protein</fullName>
    </recommendedName>
</protein>
<dbReference type="Gene3D" id="3.30.40.10">
    <property type="entry name" value="Zinc/RING finger domain, C3HC4 (zinc finger)"/>
    <property type="match status" value="1"/>
</dbReference>
<dbReference type="PANTHER" id="PTHR46858:SF5">
    <property type="entry name" value="E3 UBIQUITIN-PROTEIN LIGASE APD1-RELATED"/>
    <property type="match status" value="1"/>
</dbReference>
<reference evidence="7" key="1">
    <citation type="submission" date="2023-05" db="EMBL/GenBank/DDBJ databases">
        <authorList>
            <person name="Huff M."/>
        </authorList>
    </citation>
    <scope>NUCLEOTIDE SEQUENCE</scope>
</reference>
<dbReference type="EMBL" id="OU503048">
    <property type="protein sequence ID" value="CAI9774803.1"/>
    <property type="molecule type" value="Genomic_DNA"/>
</dbReference>
<gene>
    <name evidence="7" type="ORF">FPE_LOCUS22233</name>
</gene>
<keyword evidence="5" id="KW-1133">Transmembrane helix</keyword>
<dbReference type="GO" id="GO:0061630">
    <property type="term" value="F:ubiquitin protein ligase activity"/>
    <property type="evidence" value="ECO:0007669"/>
    <property type="project" value="TreeGrafter"/>
</dbReference>
<dbReference type="InterPro" id="IPR032010">
    <property type="entry name" value="APD1-4_M"/>
</dbReference>
<dbReference type="GO" id="GO:0016567">
    <property type="term" value="P:protein ubiquitination"/>
    <property type="evidence" value="ECO:0007669"/>
    <property type="project" value="TreeGrafter"/>
</dbReference>
<keyword evidence="3" id="KW-0862">Zinc</keyword>
<feature type="domain" description="RING-type" evidence="6">
    <location>
        <begin position="271"/>
        <end position="310"/>
    </location>
</feature>
<keyword evidence="8" id="KW-1185">Reference proteome</keyword>
<dbReference type="Pfam" id="PF16041">
    <property type="entry name" value="APD1-4_M"/>
    <property type="match status" value="1"/>
</dbReference>
<evidence type="ECO:0000256" key="1">
    <source>
        <dbReference type="ARBA" id="ARBA00022723"/>
    </source>
</evidence>
<keyword evidence="5" id="KW-0812">Transmembrane</keyword>
<dbReference type="InterPro" id="IPR013083">
    <property type="entry name" value="Znf_RING/FYVE/PHD"/>
</dbReference>
<dbReference type="InterPro" id="IPR001841">
    <property type="entry name" value="Znf_RING"/>
</dbReference>
<dbReference type="GO" id="GO:0008270">
    <property type="term" value="F:zinc ion binding"/>
    <property type="evidence" value="ECO:0007669"/>
    <property type="project" value="UniProtKB-KW"/>
</dbReference>
<keyword evidence="2 4" id="KW-0863">Zinc-finger</keyword>
<evidence type="ECO:0000256" key="5">
    <source>
        <dbReference type="SAM" id="Phobius"/>
    </source>
</evidence>
<dbReference type="Pfam" id="PF13920">
    <property type="entry name" value="zf-C3HC4_3"/>
    <property type="match status" value="1"/>
</dbReference>
<accession>A0AAD1ZS30</accession>
<evidence type="ECO:0000259" key="6">
    <source>
        <dbReference type="PROSITE" id="PS50089"/>
    </source>
</evidence>
<keyword evidence="1" id="KW-0479">Metal-binding</keyword>
<feature type="transmembrane region" description="Helical" evidence="5">
    <location>
        <begin position="56"/>
        <end position="78"/>
    </location>
</feature>
<organism evidence="7 8">
    <name type="scientific">Fraxinus pennsylvanica</name>
    <dbReference type="NCBI Taxonomy" id="56036"/>
    <lineage>
        <taxon>Eukaryota</taxon>
        <taxon>Viridiplantae</taxon>
        <taxon>Streptophyta</taxon>
        <taxon>Embryophyta</taxon>
        <taxon>Tracheophyta</taxon>
        <taxon>Spermatophyta</taxon>
        <taxon>Magnoliopsida</taxon>
        <taxon>eudicotyledons</taxon>
        <taxon>Gunneridae</taxon>
        <taxon>Pentapetalae</taxon>
        <taxon>asterids</taxon>
        <taxon>lamiids</taxon>
        <taxon>Lamiales</taxon>
        <taxon>Oleaceae</taxon>
        <taxon>Oleeae</taxon>
        <taxon>Fraxinus</taxon>
    </lineage>
</organism>
<evidence type="ECO:0000313" key="8">
    <source>
        <dbReference type="Proteomes" id="UP000834106"/>
    </source>
</evidence>
<dbReference type="SUPFAM" id="SSF57850">
    <property type="entry name" value="RING/U-box"/>
    <property type="match status" value="1"/>
</dbReference>
<proteinExistence type="predicted"/>
<dbReference type="PANTHER" id="PTHR46858">
    <property type="entry name" value="OS05G0521000 PROTEIN"/>
    <property type="match status" value="1"/>
</dbReference>
<dbReference type="Proteomes" id="UP000834106">
    <property type="component" value="Chromosome 13"/>
</dbReference>
<evidence type="ECO:0000256" key="2">
    <source>
        <dbReference type="ARBA" id="ARBA00022771"/>
    </source>
</evidence>
<dbReference type="AlphaFoldDB" id="A0AAD1ZS30"/>
<evidence type="ECO:0000256" key="4">
    <source>
        <dbReference type="PROSITE-ProRule" id="PRU00175"/>
    </source>
</evidence>
<dbReference type="GO" id="GO:0005768">
    <property type="term" value="C:endosome"/>
    <property type="evidence" value="ECO:0007669"/>
    <property type="project" value="TreeGrafter"/>
</dbReference>
<dbReference type="GO" id="GO:0009705">
    <property type="term" value="C:plant-type vacuole membrane"/>
    <property type="evidence" value="ECO:0007669"/>
    <property type="project" value="TreeGrafter"/>
</dbReference>
<feature type="transmembrane region" description="Helical" evidence="5">
    <location>
        <begin position="170"/>
        <end position="189"/>
    </location>
</feature>
<feature type="transmembrane region" description="Helical" evidence="5">
    <location>
        <begin position="128"/>
        <end position="150"/>
    </location>
</feature>
<name>A0AAD1ZS30_9LAMI</name>
<evidence type="ECO:0000256" key="3">
    <source>
        <dbReference type="ARBA" id="ARBA00022833"/>
    </source>
</evidence>
<dbReference type="PROSITE" id="PS50089">
    <property type="entry name" value="ZF_RING_2"/>
    <property type="match status" value="1"/>
</dbReference>